<accession>A0A1G8GFZ1</accession>
<dbReference type="AlphaFoldDB" id="A0A1G8GFZ1"/>
<proteinExistence type="predicted"/>
<keyword evidence="1" id="KW-1133">Transmembrane helix</keyword>
<feature type="transmembrane region" description="Helical" evidence="1">
    <location>
        <begin position="12"/>
        <end position="28"/>
    </location>
</feature>
<dbReference type="EMBL" id="FNDD01000037">
    <property type="protein sequence ID" value="SDH93312.1"/>
    <property type="molecule type" value="Genomic_DNA"/>
</dbReference>
<protein>
    <submittedName>
        <fullName evidence="2">Uncharacterized protein</fullName>
    </submittedName>
</protein>
<dbReference type="RefSeq" id="WP_093279072.1">
    <property type="nucleotide sequence ID" value="NZ_FNDD01000037.1"/>
</dbReference>
<keyword evidence="1" id="KW-0812">Transmembrane</keyword>
<sequence>MAGLSLKAKNIAPLSVLVVIQLIAVTMVNRHTFDTSLLDILKDTGGTMLAISVLAGWLSHLMPADLKNALVFLRWRNVLPGHRFIQLAEKDTRIDIDLFKTRVVDYESLKSDNKSQNSYWYREFYRPVTNQDEVVTTHKSYLLYRDAAAVSLISAVILVLAKLLIDMQMAQIGFDSVWVFAIAIIGFIVAARNAGQRMVTTAIAVSLTTIVTE</sequence>
<dbReference type="STRING" id="861298.SAMN04488136_1378"/>
<evidence type="ECO:0000313" key="2">
    <source>
        <dbReference type="EMBL" id="SDH93312.1"/>
    </source>
</evidence>
<organism evidence="2 3">
    <name type="scientific">Vibrio xiamenensis</name>
    <dbReference type="NCBI Taxonomy" id="861298"/>
    <lineage>
        <taxon>Bacteria</taxon>
        <taxon>Pseudomonadati</taxon>
        <taxon>Pseudomonadota</taxon>
        <taxon>Gammaproteobacteria</taxon>
        <taxon>Vibrionales</taxon>
        <taxon>Vibrionaceae</taxon>
        <taxon>Vibrio</taxon>
    </lineage>
</organism>
<keyword evidence="1" id="KW-0472">Membrane</keyword>
<dbReference type="Proteomes" id="UP000198854">
    <property type="component" value="Unassembled WGS sequence"/>
</dbReference>
<feature type="transmembrane region" description="Helical" evidence="1">
    <location>
        <begin position="48"/>
        <end position="66"/>
    </location>
</feature>
<gene>
    <name evidence="2" type="ORF">SAMN04488136_1378</name>
</gene>
<name>A0A1G8GFZ1_9VIBR</name>
<feature type="transmembrane region" description="Helical" evidence="1">
    <location>
        <begin position="147"/>
        <end position="165"/>
    </location>
</feature>
<evidence type="ECO:0000256" key="1">
    <source>
        <dbReference type="SAM" id="Phobius"/>
    </source>
</evidence>
<feature type="transmembrane region" description="Helical" evidence="1">
    <location>
        <begin position="171"/>
        <end position="191"/>
    </location>
</feature>
<reference evidence="2 3" key="1">
    <citation type="submission" date="2016-10" db="EMBL/GenBank/DDBJ databases">
        <authorList>
            <person name="de Groot N.N."/>
        </authorList>
    </citation>
    <scope>NUCLEOTIDE SEQUENCE [LARGE SCALE GENOMIC DNA]</scope>
    <source>
        <strain evidence="2 3">CGMCC 1.10228</strain>
    </source>
</reference>
<dbReference type="OrthoDB" id="9179946at2"/>
<keyword evidence="3" id="KW-1185">Reference proteome</keyword>
<evidence type="ECO:0000313" key="3">
    <source>
        <dbReference type="Proteomes" id="UP000198854"/>
    </source>
</evidence>